<dbReference type="InterPro" id="IPR003660">
    <property type="entry name" value="HAMP_dom"/>
</dbReference>
<evidence type="ECO:0000256" key="4">
    <source>
        <dbReference type="ARBA" id="ARBA00022553"/>
    </source>
</evidence>
<dbReference type="Gene3D" id="3.30.565.10">
    <property type="entry name" value="Histidine kinase-like ATPase, C-terminal domain"/>
    <property type="match status" value="1"/>
</dbReference>
<evidence type="ECO:0000256" key="8">
    <source>
        <dbReference type="ARBA" id="ARBA00022840"/>
    </source>
</evidence>
<evidence type="ECO:0000256" key="6">
    <source>
        <dbReference type="ARBA" id="ARBA00022741"/>
    </source>
</evidence>
<dbReference type="Pfam" id="PF07730">
    <property type="entry name" value="HisKA_3"/>
    <property type="match status" value="1"/>
</dbReference>
<keyword evidence="10" id="KW-1133">Transmembrane helix</keyword>
<evidence type="ECO:0000256" key="7">
    <source>
        <dbReference type="ARBA" id="ARBA00022777"/>
    </source>
</evidence>
<evidence type="ECO:0000259" key="12">
    <source>
        <dbReference type="PROSITE" id="PS50112"/>
    </source>
</evidence>
<keyword evidence="7 15" id="KW-0418">Kinase</keyword>
<reference evidence="16" key="1">
    <citation type="submission" date="2017-09" db="EMBL/GenBank/DDBJ databases">
        <title>Metaegenomics of thermophilic ammonia-oxidizing enrichment culture.</title>
        <authorList>
            <person name="Kato S."/>
            <person name="Suzuki K."/>
        </authorList>
    </citation>
    <scope>NUCLEOTIDE SEQUENCE [LARGE SCALE GENOMIC DNA]</scope>
</reference>
<dbReference type="InterPro" id="IPR011712">
    <property type="entry name" value="Sig_transdc_His_kin_sub3_dim/P"/>
</dbReference>
<dbReference type="EMBL" id="BEHY01000004">
    <property type="protein sequence ID" value="GBD08133.1"/>
    <property type="molecule type" value="Genomic_DNA"/>
</dbReference>
<dbReference type="CDD" id="cd16917">
    <property type="entry name" value="HATPase_UhpB-NarQ-NarX-like"/>
    <property type="match status" value="1"/>
</dbReference>
<dbReference type="CDD" id="cd00130">
    <property type="entry name" value="PAS"/>
    <property type="match status" value="1"/>
</dbReference>
<feature type="transmembrane region" description="Helical" evidence="10">
    <location>
        <begin position="20"/>
        <end position="43"/>
    </location>
</feature>
<evidence type="ECO:0000256" key="9">
    <source>
        <dbReference type="ARBA" id="ARBA00023012"/>
    </source>
</evidence>
<keyword evidence="4" id="KW-0597">Phosphoprotein</keyword>
<dbReference type="AlphaFoldDB" id="A0A2H5Y3V6"/>
<evidence type="ECO:0000256" key="2">
    <source>
        <dbReference type="ARBA" id="ARBA00004370"/>
    </source>
</evidence>
<dbReference type="InterPro" id="IPR000014">
    <property type="entry name" value="PAS"/>
</dbReference>
<organism evidence="15 16">
    <name type="scientific">Candidatus Thermoflexus japonica</name>
    <dbReference type="NCBI Taxonomy" id="2035417"/>
    <lineage>
        <taxon>Bacteria</taxon>
        <taxon>Bacillati</taxon>
        <taxon>Chloroflexota</taxon>
        <taxon>Thermoflexia</taxon>
        <taxon>Thermoflexales</taxon>
        <taxon>Thermoflexaceae</taxon>
        <taxon>Thermoflexus</taxon>
    </lineage>
</organism>
<evidence type="ECO:0000256" key="10">
    <source>
        <dbReference type="SAM" id="Phobius"/>
    </source>
</evidence>
<dbReference type="PANTHER" id="PTHR24421">
    <property type="entry name" value="NITRATE/NITRITE SENSOR PROTEIN NARX-RELATED"/>
    <property type="match status" value="1"/>
</dbReference>
<feature type="domain" description="PAS" evidence="12">
    <location>
        <begin position="252"/>
        <end position="313"/>
    </location>
</feature>
<dbReference type="SMART" id="SM00304">
    <property type="entry name" value="HAMP"/>
    <property type="match status" value="1"/>
</dbReference>
<dbReference type="SUPFAM" id="SSF55781">
    <property type="entry name" value="GAF domain-like"/>
    <property type="match status" value="1"/>
</dbReference>
<dbReference type="CDD" id="cd06225">
    <property type="entry name" value="HAMP"/>
    <property type="match status" value="1"/>
</dbReference>
<dbReference type="PROSITE" id="PS50109">
    <property type="entry name" value="HIS_KIN"/>
    <property type="match status" value="1"/>
</dbReference>
<dbReference type="SMART" id="SM00091">
    <property type="entry name" value="PAS"/>
    <property type="match status" value="1"/>
</dbReference>
<sequence length="780" mass="86318">MPRFWFWLDRWLPRRLTTRLILALVVIVVAAGLITAVAVHLLLARALRAELIRSGRSLTLALGENLANALAEGDLATVQELLSAIVQENGDVVYAFAVAPHMPLVHTFPNGFPRDLLRLIPASGDLPGDGVLLQTELGRVRDFAYRPLDGIPAEVHIGVSQARIEALQGQVARFIIGLTLIGCLIAAGVAYGFGQVAVYPLVELTRRAQRLGQGYLDERVHLPPGGEIGDLAQAFNQMADEIQRVIRQLRESEAGYRDLLKAASTVGEGIALIGEEGEEEGKLVFVNEAFARLLGFEPGDLIGLNVASVLPPDALEDAHRLWAAIRKDRVAQPVELRVIDRDGRPHVLETTGARISYQGRWMLAWFVRDITERKAREEELRRRNRELMALNAIASAVSEPMPSSRLLERALRQALNALDLQVGWIFIMENSGLPRLAASHGLIPGEAQEVEKLFNFPECRCGQVLIDGQPVIVGSVESRCAVRRIRSALELPLTCHAAVPIPVQGRIQGVLAVASESPRVFDQAEMTLLMTIAQQIGIALENARLWEELRRKEQIRGELLARLMRAQEEERLRIARELHDGIGQSMSALVFGLNAISVALTQAPEEVPRLLDRLKVSTSDAIKELQDIIYDLRPTLLDDLGLVQALKWYARERLESRGIRVVFEIPDALPRFSPEIETALFRIGQEAITNICKHAEATEVRIRLWVEGGWAGMEIADNGVGFRWSDMQAEKGLRRGWGLLGMQERAALLGGRLTIESAPGQGTRLCVHLPWGVEGWESES</sequence>
<dbReference type="Gene3D" id="6.10.340.10">
    <property type="match status" value="1"/>
</dbReference>
<dbReference type="Pfam" id="PF13185">
    <property type="entry name" value="GAF_2"/>
    <property type="match status" value="1"/>
</dbReference>
<name>A0A2H5Y3V6_9CHLR</name>
<feature type="domain" description="Histidine kinase" evidence="11">
    <location>
        <begin position="577"/>
        <end position="773"/>
    </location>
</feature>
<keyword evidence="5 15" id="KW-0808">Transferase</keyword>
<evidence type="ECO:0000256" key="5">
    <source>
        <dbReference type="ARBA" id="ARBA00022679"/>
    </source>
</evidence>
<dbReference type="EC" id="2.7.13.3" evidence="3"/>
<dbReference type="InterPro" id="IPR029016">
    <property type="entry name" value="GAF-like_dom_sf"/>
</dbReference>
<dbReference type="InterPro" id="IPR035965">
    <property type="entry name" value="PAS-like_dom_sf"/>
</dbReference>
<keyword evidence="8" id="KW-0067">ATP-binding</keyword>
<evidence type="ECO:0000256" key="3">
    <source>
        <dbReference type="ARBA" id="ARBA00012438"/>
    </source>
</evidence>
<comment type="subcellular location">
    <subcellularLocation>
        <location evidence="2">Membrane</location>
    </subcellularLocation>
</comment>
<dbReference type="GO" id="GO:0000155">
    <property type="term" value="F:phosphorelay sensor kinase activity"/>
    <property type="evidence" value="ECO:0007669"/>
    <property type="project" value="InterPro"/>
</dbReference>
<dbReference type="Pfam" id="PF00672">
    <property type="entry name" value="HAMP"/>
    <property type="match status" value="1"/>
</dbReference>
<dbReference type="Proteomes" id="UP000236642">
    <property type="component" value="Unassembled WGS sequence"/>
</dbReference>
<dbReference type="Gene3D" id="3.30.450.20">
    <property type="entry name" value="PAS domain"/>
    <property type="match status" value="1"/>
</dbReference>
<proteinExistence type="predicted"/>
<feature type="transmembrane region" description="Helical" evidence="10">
    <location>
        <begin position="171"/>
        <end position="193"/>
    </location>
</feature>
<dbReference type="InterPro" id="IPR000700">
    <property type="entry name" value="PAS-assoc_C"/>
</dbReference>
<feature type="domain" description="PAC" evidence="13">
    <location>
        <begin position="332"/>
        <end position="382"/>
    </location>
</feature>
<evidence type="ECO:0000259" key="13">
    <source>
        <dbReference type="PROSITE" id="PS50113"/>
    </source>
</evidence>
<dbReference type="Pfam" id="PF02518">
    <property type="entry name" value="HATPase_c"/>
    <property type="match status" value="1"/>
</dbReference>
<dbReference type="InterPro" id="IPR036890">
    <property type="entry name" value="HATPase_C_sf"/>
</dbReference>
<evidence type="ECO:0000256" key="1">
    <source>
        <dbReference type="ARBA" id="ARBA00000085"/>
    </source>
</evidence>
<dbReference type="SUPFAM" id="SSF158472">
    <property type="entry name" value="HAMP domain-like"/>
    <property type="match status" value="1"/>
</dbReference>
<evidence type="ECO:0000259" key="14">
    <source>
        <dbReference type="PROSITE" id="PS50885"/>
    </source>
</evidence>
<comment type="catalytic activity">
    <reaction evidence="1">
        <text>ATP + protein L-histidine = ADP + protein N-phospho-L-histidine.</text>
        <dbReference type="EC" id="2.7.13.3"/>
    </reaction>
</comment>
<gene>
    <name evidence="15" type="primary">degS_2</name>
    <name evidence="15" type="ORF">HRbin22_00366</name>
</gene>
<protein>
    <recommendedName>
        <fullName evidence="3">histidine kinase</fullName>
        <ecNumber evidence="3">2.7.13.3</ecNumber>
    </recommendedName>
</protein>
<dbReference type="InterPro" id="IPR003018">
    <property type="entry name" value="GAF"/>
</dbReference>
<evidence type="ECO:0000313" key="15">
    <source>
        <dbReference type="EMBL" id="GBD08133.1"/>
    </source>
</evidence>
<accession>A0A2H5Y3V6</accession>
<feature type="domain" description="HAMP" evidence="14">
    <location>
        <begin position="200"/>
        <end position="247"/>
    </location>
</feature>
<keyword evidence="9" id="KW-0902">Two-component regulatory system</keyword>
<dbReference type="Gene3D" id="1.20.5.1930">
    <property type="match status" value="1"/>
</dbReference>
<dbReference type="GO" id="GO:0046983">
    <property type="term" value="F:protein dimerization activity"/>
    <property type="evidence" value="ECO:0007669"/>
    <property type="project" value="InterPro"/>
</dbReference>
<dbReference type="Pfam" id="PF13426">
    <property type="entry name" value="PAS_9"/>
    <property type="match status" value="1"/>
</dbReference>
<dbReference type="PANTHER" id="PTHR24421:SF10">
    <property type="entry name" value="NITRATE_NITRITE SENSOR PROTEIN NARQ"/>
    <property type="match status" value="1"/>
</dbReference>
<dbReference type="GO" id="GO:0016020">
    <property type="term" value="C:membrane"/>
    <property type="evidence" value="ECO:0007669"/>
    <property type="project" value="UniProtKB-SubCell"/>
</dbReference>
<dbReference type="NCBIfam" id="TIGR00229">
    <property type="entry name" value="sensory_box"/>
    <property type="match status" value="1"/>
</dbReference>
<evidence type="ECO:0000259" key="11">
    <source>
        <dbReference type="PROSITE" id="PS50109"/>
    </source>
</evidence>
<comment type="caution">
    <text evidence="15">The sequence shown here is derived from an EMBL/GenBank/DDBJ whole genome shotgun (WGS) entry which is preliminary data.</text>
</comment>
<keyword evidence="10" id="KW-0472">Membrane</keyword>
<dbReference type="PROSITE" id="PS50113">
    <property type="entry name" value="PAC"/>
    <property type="match status" value="1"/>
</dbReference>
<keyword evidence="6" id="KW-0547">Nucleotide-binding</keyword>
<dbReference type="Gene3D" id="3.30.450.40">
    <property type="match status" value="1"/>
</dbReference>
<dbReference type="SUPFAM" id="SSF55874">
    <property type="entry name" value="ATPase domain of HSP90 chaperone/DNA topoisomerase II/histidine kinase"/>
    <property type="match status" value="1"/>
</dbReference>
<dbReference type="SMART" id="SM00387">
    <property type="entry name" value="HATPase_c"/>
    <property type="match status" value="1"/>
</dbReference>
<evidence type="ECO:0000313" key="16">
    <source>
        <dbReference type="Proteomes" id="UP000236642"/>
    </source>
</evidence>
<dbReference type="InterPro" id="IPR050482">
    <property type="entry name" value="Sensor_HK_TwoCompSys"/>
</dbReference>
<dbReference type="SMART" id="SM00065">
    <property type="entry name" value="GAF"/>
    <property type="match status" value="1"/>
</dbReference>
<keyword evidence="10" id="KW-0812">Transmembrane</keyword>
<dbReference type="GO" id="GO:0005524">
    <property type="term" value="F:ATP binding"/>
    <property type="evidence" value="ECO:0007669"/>
    <property type="project" value="UniProtKB-KW"/>
</dbReference>
<dbReference type="InterPro" id="IPR005467">
    <property type="entry name" value="His_kinase_dom"/>
</dbReference>
<dbReference type="PROSITE" id="PS50885">
    <property type="entry name" value="HAMP"/>
    <property type="match status" value="1"/>
</dbReference>
<dbReference type="SUPFAM" id="SSF55785">
    <property type="entry name" value="PYP-like sensor domain (PAS domain)"/>
    <property type="match status" value="1"/>
</dbReference>
<dbReference type="PROSITE" id="PS50112">
    <property type="entry name" value="PAS"/>
    <property type="match status" value="1"/>
</dbReference>
<dbReference type="InterPro" id="IPR003594">
    <property type="entry name" value="HATPase_dom"/>
</dbReference>